<gene>
    <name evidence="2" type="ORF">APLA_LOCUS9576</name>
</gene>
<name>A0A8S1A8S7_ARCPL</name>
<feature type="compositionally biased region" description="Basic and acidic residues" evidence="1">
    <location>
        <begin position="42"/>
        <end position="53"/>
    </location>
</feature>
<proteinExistence type="predicted"/>
<protein>
    <submittedName>
        <fullName evidence="2">Uncharacterized protein</fullName>
    </submittedName>
</protein>
<dbReference type="Proteomes" id="UP000494106">
    <property type="component" value="Unassembled WGS sequence"/>
</dbReference>
<feature type="region of interest" description="Disordered" evidence="1">
    <location>
        <begin position="1"/>
        <end position="71"/>
    </location>
</feature>
<feature type="region of interest" description="Disordered" evidence="1">
    <location>
        <begin position="85"/>
        <end position="114"/>
    </location>
</feature>
<reference evidence="2 3" key="1">
    <citation type="submission" date="2020-04" db="EMBL/GenBank/DDBJ databases">
        <authorList>
            <person name="Wallbank WR R."/>
            <person name="Pardo Diaz C."/>
            <person name="Kozak K."/>
            <person name="Martin S."/>
            <person name="Jiggins C."/>
            <person name="Moest M."/>
            <person name="Warren A I."/>
            <person name="Byers J.R.P. K."/>
            <person name="Montejo-Kovacevich G."/>
            <person name="Yen C E."/>
        </authorList>
    </citation>
    <scope>NUCLEOTIDE SEQUENCE [LARGE SCALE GENOMIC DNA]</scope>
</reference>
<organism evidence="2 3">
    <name type="scientific">Arctia plantaginis</name>
    <name type="common">Wood tiger moth</name>
    <name type="synonym">Phalaena plantaginis</name>
    <dbReference type="NCBI Taxonomy" id="874455"/>
    <lineage>
        <taxon>Eukaryota</taxon>
        <taxon>Metazoa</taxon>
        <taxon>Ecdysozoa</taxon>
        <taxon>Arthropoda</taxon>
        <taxon>Hexapoda</taxon>
        <taxon>Insecta</taxon>
        <taxon>Pterygota</taxon>
        <taxon>Neoptera</taxon>
        <taxon>Endopterygota</taxon>
        <taxon>Lepidoptera</taxon>
        <taxon>Glossata</taxon>
        <taxon>Ditrysia</taxon>
        <taxon>Noctuoidea</taxon>
        <taxon>Erebidae</taxon>
        <taxon>Arctiinae</taxon>
        <taxon>Arctia</taxon>
    </lineage>
</organism>
<keyword evidence="3" id="KW-1185">Reference proteome</keyword>
<feature type="region of interest" description="Disordered" evidence="1">
    <location>
        <begin position="134"/>
        <end position="155"/>
    </location>
</feature>
<dbReference type="AlphaFoldDB" id="A0A8S1A8S7"/>
<comment type="caution">
    <text evidence="2">The sequence shown here is derived from an EMBL/GenBank/DDBJ whole genome shotgun (WGS) entry which is preliminary data.</text>
</comment>
<feature type="compositionally biased region" description="Low complexity" evidence="1">
    <location>
        <begin position="1"/>
        <end position="11"/>
    </location>
</feature>
<dbReference type="EMBL" id="CADEBC010000519">
    <property type="protein sequence ID" value="CAB3243633.1"/>
    <property type="molecule type" value="Genomic_DNA"/>
</dbReference>
<sequence>MGAVKPHLGPWRRPPPPETMGPRSQGGPPSSETLGRETPQGRQEEDTTPEKKPFSVKPRSRSRVYGAPPDWTGFPFGGFLEKINVQPKTNESPQPKLASGKRFQGKSAVGKKGKTRGAIVRFLPTLPFSLVEGAGGKRASLLGRKTGGSAEAAGE</sequence>
<evidence type="ECO:0000313" key="2">
    <source>
        <dbReference type="EMBL" id="CAB3243633.1"/>
    </source>
</evidence>
<evidence type="ECO:0000313" key="3">
    <source>
        <dbReference type="Proteomes" id="UP000494106"/>
    </source>
</evidence>
<evidence type="ECO:0000256" key="1">
    <source>
        <dbReference type="SAM" id="MobiDB-lite"/>
    </source>
</evidence>
<accession>A0A8S1A8S7</accession>